<dbReference type="GO" id="GO:0000922">
    <property type="term" value="C:spindle pole"/>
    <property type="evidence" value="ECO:0007669"/>
    <property type="project" value="InterPro"/>
</dbReference>
<dbReference type="OrthoDB" id="66546at2759"/>
<dbReference type="GO" id="GO:0051225">
    <property type="term" value="P:spindle assembly"/>
    <property type="evidence" value="ECO:0007669"/>
    <property type="project" value="TreeGrafter"/>
</dbReference>
<evidence type="ECO:0000259" key="6">
    <source>
        <dbReference type="Pfam" id="PF04130"/>
    </source>
</evidence>
<dbReference type="InterPro" id="IPR040457">
    <property type="entry name" value="GCP_C"/>
</dbReference>
<dbReference type="PANTHER" id="PTHR19302">
    <property type="entry name" value="GAMMA TUBULIN COMPLEX PROTEIN"/>
    <property type="match status" value="1"/>
</dbReference>
<dbReference type="PANTHER" id="PTHR19302:SF33">
    <property type="entry name" value="GAMMA-TUBULIN COMPLEX COMPONENT 5"/>
    <property type="match status" value="1"/>
</dbReference>
<dbReference type="InterPro" id="IPR059169">
    <property type="entry name" value="GCP5_N_ext"/>
</dbReference>
<keyword evidence="4 5" id="KW-0206">Cytoskeleton</keyword>
<dbReference type="Pfam" id="PF14609">
    <property type="entry name" value="GCP5-Mod21_N"/>
    <property type="match status" value="1"/>
</dbReference>
<dbReference type="Pfam" id="PF04130">
    <property type="entry name" value="GCP_C_terminal"/>
    <property type="match status" value="1"/>
</dbReference>
<evidence type="ECO:0000256" key="1">
    <source>
        <dbReference type="ARBA" id="ARBA00010337"/>
    </source>
</evidence>
<dbReference type="GO" id="GO:0043015">
    <property type="term" value="F:gamma-tubulin binding"/>
    <property type="evidence" value="ECO:0007669"/>
    <property type="project" value="InterPro"/>
</dbReference>
<dbReference type="CDD" id="cd22572">
    <property type="entry name" value="GCP5_NTD"/>
    <property type="match status" value="1"/>
</dbReference>
<sequence>MAQHARVAALTDELVHSILNFDPAANKRAYRHAKDIAKQGLRAHEYARTNPFDVRTTFAGLDEKFRVLNRDDLADALDGRLKELSARPGKWIPDCLSLLLQLSDRPTENSRIEALELLRPPTPLPELTWNEILQHDPYSDDEIWKDIDYGADSSEDDLLPAKRDVAKPPPPTAVDHDGTCHPQTCLVAVDATAVDRLEDAQFWKHEAEPDHGKIDITELQAIRETLFMLAGLPTSLFHADRRVGLEYELRHTLTRTTIHLLAELSDTGRAIHQLRHWLKRPSSLPLVQTFEAAVSKRLLEYHQALARLQQKYLVPENSTTVSLLELHNNVRALSRPMLRLAQIVAEIEPQLLINPFIHLEILFDQVSLAQMTLEHDIFRFLSHIFFECLQTYLKPMRKWMENGELGLNDETFFVFEDDSGSEASSLWHDRFVLRRGQEHKLRSPAFLEPAAQKIFNTGKSVVFLKELGLHTSRLPAIAEEPRLDHEAVCGSFVDLPLSPFSELFQAAFQTWIESKYSLASNVLREYIFNDCALIQTLDSFRFMYLSANGSVFQEFADAIFERMDVGQRTWNDRFLLTELARGIFSAELDSSQSERIIVRSLRKSSKSLSASVKVLSHVLLDYALPWPIMNIIQRSSIPIYQQIFTFLLQCYRTKYLLQRISPQSIRELKDSRLRQLSYKLRQRLIWLADVLRSYLTGTVIDPCFADMRAVMSKAEDIDEMSAIHMNYVARLQDQALLSEKLKPIHKAMLSLLDLAAPYSQQHASLGSIDPRSMRQRNTEKIKSRRKSILPIKLEEEDTDSSNACDDEVSAESDLPIASEQDVVLGGIDKEFGRLLPFVTAGLRSVGRVGAEPVWEMLADRLEWEGGCGQ</sequence>
<evidence type="ECO:0000256" key="2">
    <source>
        <dbReference type="ARBA" id="ARBA00022490"/>
    </source>
</evidence>
<dbReference type="GO" id="GO:0000278">
    <property type="term" value="P:mitotic cell cycle"/>
    <property type="evidence" value="ECO:0007669"/>
    <property type="project" value="TreeGrafter"/>
</dbReference>
<gene>
    <name evidence="9" type="ORF">CC84DRAFT_1200145</name>
</gene>
<dbReference type="Proteomes" id="UP000077069">
    <property type="component" value="Unassembled WGS sequence"/>
</dbReference>
<comment type="similarity">
    <text evidence="1 5">Belongs to the TUBGCP family.</text>
</comment>
<keyword evidence="3 5" id="KW-0493">Microtubule</keyword>
<dbReference type="Pfam" id="PF17681">
    <property type="entry name" value="GCP_N_terminal"/>
    <property type="match status" value="1"/>
</dbReference>
<dbReference type="InParanoid" id="A0A177BXW3"/>
<accession>A0A177BXW3</accession>
<evidence type="ECO:0000256" key="4">
    <source>
        <dbReference type="ARBA" id="ARBA00023212"/>
    </source>
</evidence>
<keyword evidence="2 5" id="KW-0963">Cytoplasm</keyword>
<dbReference type="GO" id="GO:0007020">
    <property type="term" value="P:microtubule nucleation"/>
    <property type="evidence" value="ECO:0007669"/>
    <property type="project" value="InterPro"/>
</dbReference>
<evidence type="ECO:0000256" key="3">
    <source>
        <dbReference type="ARBA" id="ARBA00022701"/>
    </source>
</evidence>
<dbReference type="GO" id="GO:0051321">
    <property type="term" value="P:meiotic cell cycle"/>
    <property type="evidence" value="ECO:0007669"/>
    <property type="project" value="TreeGrafter"/>
</dbReference>
<keyword evidence="10" id="KW-1185">Reference proteome</keyword>
<dbReference type="GeneID" id="28765139"/>
<dbReference type="RefSeq" id="XP_018029894.1">
    <property type="nucleotide sequence ID" value="XM_018181653.1"/>
</dbReference>
<dbReference type="AlphaFoldDB" id="A0A177BXW3"/>
<evidence type="ECO:0000313" key="9">
    <source>
        <dbReference type="EMBL" id="OAF99528.1"/>
    </source>
</evidence>
<dbReference type="InterPro" id="IPR007259">
    <property type="entry name" value="GCP"/>
</dbReference>
<dbReference type="InterPro" id="IPR041470">
    <property type="entry name" value="GCP_N"/>
</dbReference>
<protein>
    <recommendedName>
        <fullName evidence="5">Spindle pole body component</fullName>
    </recommendedName>
</protein>
<dbReference type="GO" id="GO:0005816">
    <property type="term" value="C:spindle pole body"/>
    <property type="evidence" value="ECO:0007669"/>
    <property type="project" value="UniProtKB-ARBA"/>
</dbReference>
<comment type="subcellular location">
    <subcellularLocation>
        <location evidence="5">Cytoplasm</location>
        <location evidence="5">Cytoskeleton</location>
        <location evidence="5">Microtubule organizing center</location>
    </subcellularLocation>
</comment>
<evidence type="ECO:0000256" key="5">
    <source>
        <dbReference type="RuleBase" id="RU363050"/>
    </source>
</evidence>
<evidence type="ECO:0000259" key="8">
    <source>
        <dbReference type="Pfam" id="PF17681"/>
    </source>
</evidence>
<dbReference type="GO" id="GO:0051011">
    <property type="term" value="F:microtubule minus-end binding"/>
    <property type="evidence" value="ECO:0007669"/>
    <property type="project" value="TreeGrafter"/>
</dbReference>
<feature type="domain" description="Gamma-Tubulin ring complex non-core subunit mod21 N-terminal" evidence="7">
    <location>
        <begin position="67"/>
        <end position="156"/>
    </location>
</feature>
<name>A0A177BXW3_9PLEO</name>
<dbReference type="GO" id="GO:0000930">
    <property type="term" value="C:gamma-tubulin complex"/>
    <property type="evidence" value="ECO:0007669"/>
    <property type="project" value="TreeGrafter"/>
</dbReference>
<proteinExistence type="inferred from homology"/>
<dbReference type="GO" id="GO:0005874">
    <property type="term" value="C:microtubule"/>
    <property type="evidence" value="ECO:0007669"/>
    <property type="project" value="UniProtKB-KW"/>
</dbReference>
<feature type="domain" description="Gamma tubulin complex component C-terminal" evidence="6">
    <location>
        <begin position="533"/>
        <end position="783"/>
    </location>
</feature>
<dbReference type="InterPro" id="IPR042241">
    <property type="entry name" value="GCP_C_sf"/>
</dbReference>
<evidence type="ECO:0000313" key="10">
    <source>
        <dbReference type="Proteomes" id="UP000077069"/>
    </source>
</evidence>
<reference evidence="9 10" key="1">
    <citation type="submission" date="2016-05" db="EMBL/GenBank/DDBJ databases">
        <title>Comparative analysis of secretome profiles of manganese(II)-oxidizing ascomycete fungi.</title>
        <authorList>
            <consortium name="DOE Joint Genome Institute"/>
            <person name="Zeiner C.A."/>
            <person name="Purvine S.O."/>
            <person name="Zink E.M."/>
            <person name="Wu S."/>
            <person name="Pasa-Tolic L."/>
            <person name="Chaput D.L."/>
            <person name="Haridas S."/>
            <person name="Grigoriev I.V."/>
            <person name="Santelli C.M."/>
            <person name="Hansel C.M."/>
        </authorList>
    </citation>
    <scope>NUCLEOTIDE SEQUENCE [LARGE SCALE GENOMIC DNA]</scope>
    <source>
        <strain evidence="9 10">AP3s5-JAC2a</strain>
    </source>
</reference>
<dbReference type="EMBL" id="KV441562">
    <property type="protein sequence ID" value="OAF99528.1"/>
    <property type="molecule type" value="Genomic_DNA"/>
</dbReference>
<evidence type="ECO:0000259" key="7">
    <source>
        <dbReference type="Pfam" id="PF14609"/>
    </source>
</evidence>
<dbReference type="STRING" id="1460663.A0A177BXW3"/>
<dbReference type="Gene3D" id="1.20.120.1900">
    <property type="entry name" value="Gamma-tubulin complex, C-terminal domain"/>
    <property type="match status" value="1"/>
</dbReference>
<organism evidence="9 10">
    <name type="scientific">Paraphaeosphaeria sporulosa</name>
    <dbReference type="NCBI Taxonomy" id="1460663"/>
    <lineage>
        <taxon>Eukaryota</taxon>
        <taxon>Fungi</taxon>
        <taxon>Dikarya</taxon>
        <taxon>Ascomycota</taxon>
        <taxon>Pezizomycotina</taxon>
        <taxon>Dothideomycetes</taxon>
        <taxon>Pleosporomycetidae</taxon>
        <taxon>Pleosporales</taxon>
        <taxon>Massarineae</taxon>
        <taxon>Didymosphaeriaceae</taxon>
        <taxon>Paraphaeosphaeria</taxon>
    </lineage>
</organism>
<feature type="domain" description="Gamma tubulin complex component protein N-terminal" evidence="8">
    <location>
        <begin position="222"/>
        <end position="529"/>
    </location>
</feature>
<dbReference type="GO" id="GO:0031122">
    <property type="term" value="P:cytoplasmic microtubule organization"/>
    <property type="evidence" value="ECO:0007669"/>
    <property type="project" value="TreeGrafter"/>
</dbReference>
<dbReference type="InterPro" id="IPR032797">
    <property type="entry name" value="Mod21_N"/>
</dbReference>